<evidence type="ECO:0000256" key="6">
    <source>
        <dbReference type="ARBA" id="ARBA00022692"/>
    </source>
</evidence>
<feature type="transmembrane region" description="Helical" evidence="10">
    <location>
        <begin position="27"/>
        <end position="46"/>
    </location>
</feature>
<keyword evidence="2" id="KW-0813">Transport</keyword>
<name>A0A512BAN3_9BACT</name>
<keyword evidence="7 10" id="KW-1133">Transmembrane helix</keyword>
<dbReference type="GO" id="GO:0005886">
    <property type="term" value="C:plasma membrane"/>
    <property type="evidence" value="ECO:0007669"/>
    <property type="project" value="TreeGrafter"/>
</dbReference>
<evidence type="ECO:0000256" key="3">
    <source>
        <dbReference type="ARBA" id="ARBA00022475"/>
    </source>
</evidence>
<evidence type="ECO:0000256" key="7">
    <source>
        <dbReference type="ARBA" id="ARBA00022989"/>
    </source>
</evidence>
<keyword evidence="9 10" id="KW-0472">Membrane</keyword>
<evidence type="ECO:0000256" key="2">
    <source>
        <dbReference type="ARBA" id="ARBA00022448"/>
    </source>
</evidence>
<dbReference type="InterPro" id="IPR050480">
    <property type="entry name" value="CysZ-like"/>
</dbReference>
<dbReference type="RefSeq" id="WP_147203113.1">
    <property type="nucleotide sequence ID" value="NZ_BJYT01000005.1"/>
</dbReference>
<dbReference type="GO" id="GO:0019344">
    <property type="term" value="P:cysteine biosynthetic process"/>
    <property type="evidence" value="ECO:0007669"/>
    <property type="project" value="TreeGrafter"/>
</dbReference>
<dbReference type="Proteomes" id="UP000321513">
    <property type="component" value="Unassembled WGS sequence"/>
</dbReference>
<evidence type="ECO:0000256" key="9">
    <source>
        <dbReference type="ARBA" id="ARBA00023136"/>
    </source>
</evidence>
<dbReference type="AlphaFoldDB" id="A0A512BAN3"/>
<reference evidence="11 12" key="1">
    <citation type="submission" date="2019-07" db="EMBL/GenBank/DDBJ databases">
        <title>Whole genome shotgun sequence of Segetibacter aerophilus NBRC 106135.</title>
        <authorList>
            <person name="Hosoyama A."/>
            <person name="Uohara A."/>
            <person name="Ohji S."/>
            <person name="Ichikawa N."/>
        </authorList>
    </citation>
    <scope>NUCLEOTIDE SEQUENCE [LARGE SCALE GENOMIC DNA]</scope>
    <source>
        <strain evidence="11 12">NBRC 106135</strain>
    </source>
</reference>
<keyword evidence="5" id="KW-0028">Amino-acid biosynthesis</keyword>
<dbReference type="InterPro" id="IPR059112">
    <property type="entry name" value="CysZ/EI24"/>
</dbReference>
<feature type="transmembrane region" description="Helical" evidence="10">
    <location>
        <begin position="74"/>
        <end position="95"/>
    </location>
</feature>
<protein>
    <submittedName>
        <fullName evidence="11">Sulfate transporter CysZ</fullName>
    </submittedName>
</protein>
<gene>
    <name evidence="11" type="primary">cysZ</name>
    <name evidence="11" type="ORF">SAE01_15050</name>
</gene>
<keyword evidence="12" id="KW-1185">Reference proteome</keyword>
<dbReference type="OrthoDB" id="9787566at2"/>
<evidence type="ECO:0000256" key="10">
    <source>
        <dbReference type="SAM" id="Phobius"/>
    </source>
</evidence>
<dbReference type="PANTHER" id="PTHR37468:SF1">
    <property type="entry name" value="SULFATE TRANSPORTER CYSZ"/>
    <property type="match status" value="1"/>
</dbReference>
<keyword evidence="3" id="KW-1003">Cell membrane</keyword>
<comment type="subcellular location">
    <subcellularLocation>
        <location evidence="1">Membrane</location>
        <topology evidence="1">Multi-pass membrane protein</topology>
    </subcellularLocation>
</comment>
<proteinExistence type="predicted"/>
<dbReference type="EMBL" id="BJYT01000005">
    <property type="protein sequence ID" value="GEO09009.1"/>
    <property type="molecule type" value="Genomic_DNA"/>
</dbReference>
<accession>A0A512BAN3</accession>
<dbReference type="GO" id="GO:0009675">
    <property type="term" value="F:high-affinity sulfate:proton symporter activity"/>
    <property type="evidence" value="ECO:0007669"/>
    <property type="project" value="TreeGrafter"/>
</dbReference>
<feature type="transmembrane region" description="Helical" evidence="10">
    <location>
        <begin position="218"/>
        <end position="244"/>
    </location>
</feature>
<evidence type="ECO:0000256" key="1">
    <source>
        <dbReference type="ARBA" id="ARBA00004141"/>
    </source>
</evidence>
<dbReference type="PANTHER" id="PTHR37468">
    <property type="entry name" value="SULFATE TRANSPORTER CYSZ"/>
    <property type="match status" value="1"/>
</dbReference>
<evidence type="ECO:0000256" key="4">
    <source>
        <dbReference type="ARBA" id="ARBA00022519"/>
    </source>
</evidence>
<keyword evidence="8" id="KW-0764">Sulfate transport</keyword>
<evidence type="ECO:0000313" key="11">
    <source>
        <dbReference type="EMBL" id="GEO09009.1"/>
    </source>
</evidence>
<evidence type="ECO:0000256" key="8">
    <source>
        <dbReference type="ARBA" id="ARBA00023032"/>
    </source>
</evidence>
<sequence length="256" mass="29536">MLKDIVIGIRSYGDAYSFIRKHKLWKWIIIPGIIYMLMFCISMYFFGKSATYVIEWISIETGLKQWIESMQSTVVGLLFTIAGIILWMILMLFYFSLFKYIWLILGSPIFAYLSEKTEEILEGKEVPFNFSQLLKDVVRGVRIAFRNTLWQCVYLIAFAILSFIPVAGWIIPVFALLVECYYYGFSMLDYSLERNHLTAAESIHFIGKRKGLAIANGLVFYLLHLVPVAGWLFAPSYAVIAATLSIHQEKIKQAEQ</sequence>
<keyword evidence="4" id="KW-0997">Cell inner membrane</keyword>
<dbReference type="Pfam" id="PF07264">
    <property type="entry name" value="EI24"/>
    <property type="match status" value="1"/>
</dbReference>
<dbReference type="GO" id="GO:0000103">
    <property type="term" value="P:sulfate assimilation"/>
    <property type="evidence" value="ECO:0007669"/>
    <property type="project" value="TreeGrafter"/>
</dbReference>
<keyword evidence="6 10" id="KW-0812">Transmembrane</keyword>
<feature type="transmembrane region" description="Helical" evidence="10">
    <location>
        <begin position="152"/>
        <end position="178"/>
    </location>
</feature>
<organism evidence="11 12">
    <name type="scientific">Segetibacter aerophilus</name>
    <dbReference type="NCBI Taxonomy" id="670293"/>
    <lineage>
        <taxon>Bacteria</taxon>
        <taxon>Pseudomonadati</taxon>
        <taxon>Bacteroidota</taxon>
        <taxon>Chitinophagia</taxon>
        <taxon>Chitinophagales</taxon>
        <taxon>Chitinophagaceae</taxon>
        <taxon>Segetibacter</taxon>
    </lineage>
</organism>
<evidence type="ECO:0000256" key="5">
    <source>
        <dbReference type="ARBA" id="ARBA00022605"/>
    </source>
</evidence>
<comment type="caution">
    <text evidence="11">The sequence shown here is derived from an EMBL/GenBank/DDBJ whole genome shotgun (WGS) entry which is preliminary data.</text>
</comment>
<evidence type="ECO:0000313" key="12">
    <source>
        <dbReference type="Proteomes" id="UP000321513"/>
    </source>
</evidence>